<accession>A0A5B8U4L9</accession>
<evidence type="ECO:0000313" key="5">
    <source>
        <dbReference type="EMBL" id="QEC47917.1"/>
    </source>
</evidence>
<dbReference type="AlphaFoldDB" id="A0A5B8U4L9"/>
<organism evidence="5 6">
    <name type="scientific">Baekduia soli</name>
    <dbReference type="NCBI Taxonomy" id="496014"/>
    <lineage>
        <taxon>Bacteria</taxon>
        <taxon>Bacillati</taxon>
        <taxon>Actinomycetota</taxon>
        <taxon>Thermoleophilia</taxon>
        <taxon>Solirubrobacterales</taxon>
        <taxon>Baekduiaceae</taxon>
        <taxon>Baekduia</taxon>
    </lineage>
</organism>
<dbReference type="InterPro" id="IPR036513">
    <property type="entry name" value="STAS_dom_sf"/>
</dbReference>
<dbReference type="SUPFAM" id="SSF52091">
    <property type="entry name" value="SpoIIaa-like"/>
    <property type="match status" value="1"/>
</dbReference>
<feature type="region of interest" description="Disordered" evidence="3">
    <location>
        <begin position="1"/>
        <end position="41"/>
    </location>
</feature>
<gene>
    <name evidence="5" type="ORF">FSW04_10280</name>
</gene>
<feature type="domain" description="STAS" evidence="4">
    <location>
        <begin position="118"/>
        <end position="209"/>
    </location>
</feature>
<dbReference type="GO" id="GO:0043856">
    <property type="term" value="F:anti-sigma factor antagonist activity"/>
    <property type="evidence" value="ECO:0007669"/>
    <property type="project" value="InterPro"/>
</dbReference>
<evidence type="ECO:0000256" key="3">
    <source>
        <dbReference type="SAM" id="MobiDB-lite"/>
    </source>
</evidence>
<evidence type="ECO:0000259" key="4">
    <source>
        <dbReference type="PROSITE" id="PS50801"/>
    </source>
</evidence>
<evidence type="ECO:0000256" key="1">
    <source>
        <dbReference type="ARBA" id="ARBA00009013"/>
    </source>
</evidence>
<name>A0A5B8U4L9_9ACTN</name>
<dbReference type="NCBIfam" id="TIGR00377">
    <property type="entry name" value="ant_ant_sig"/>
    <property type="match status" value="1"/>
</dbReference>
<dbReference type="OrthoDB" id="9793697at2"/>
<dbReference type="PANTHER" id="PTHR33495">
    <property type="entry name" value="ANTI-SIGMA FACTOR ANTAGONIST TM_1081-RELATED-RELATED"/>
    <property type="match status" value="1"/>
</dbReference>
<dbReference type="CDD" id="cd07043">
    <property type="entry name" value="STAS_anti-anti-sigma_factors"/>
    <property type="match status" value="1"/>
</dbReference>
<feature type="compositionally biased region" description="Low complexity" evidence="3">
    <location>
        <begin position="15"/>
        <end position="33"/>
    </location>
</feature>
<dbReference type="PANTHER" id="PTHR33495:SF2">
    <property type="entry name" value="ANTI-SIGMA FACTOR ANTAGONIST TM_1081-RELATED"/>
    <property type="match status" value="1"/>
</dbReference>
<comment type="similarity">
    <text evidence="1 2">Belongs to the anti-sigma-factor antagonist family.</text>
</comment>
<evidence type="ECO:0000313" key="6">
    <source>
        <dbReference type="Proteomes" id="UP000321805"/>
    </source>
</evidence>
<dbReference type="InterPro" id="IPR002645">
    <property type="entry name" value="STAS_dom"/>
</dbReference>
<dbReference type="Gene3D" id="3.30.750.24">
    <property type="entry name" value="STAS domain"/>
    <property type="match status" value="1"/>
</dbReference>
<dbReference type="Proteomes" id="UP000321805">
    <property type="component" value="Chromosome"/>
</dbReference>
<dbReference type="KEGG" id="bsol:FSW04_10280"/>
<dbReference type="InterPro" id="IPR058548">
    <property type="entry name" value="MlaB-like_STAS"/>
</dbReference>
<keyword evidence="6" id="KW-1185">Reference proteome</keyword>
<reference evidence="5 6" key="1">
    <citation type="journal article" date="2018" name="J. Microbiol.">
        <title>Baekduia soli gen. nov., sp. nov., a novel bacterium isolated from the soil of Baekdu Mountain and proposal of a novel family name, Baekduiaceae fam. nov.</title>
        <authorList>
            <person name="An D.S."/>
            <person name="Siddiqi M.Z."/>
            <person name="Kim K.H."/>
            <person name="Yu H.S."/>
            <person name="Im W.T."/>
        </authorList>
    </citation>
    <scope>NUCLEOTIDE SEQUENCE [LARGE SCALE GENOMIC DNA]</scope>
    <source>
        <strain evidence="5 6">BR7-21</strain>
    </source>
</reference>
<evidence type="ECO:0000256" key="2">
    <source>
        <dbReference type="RuleBase" id="RU003749"/>
    </source>
</evidence>
<protein>
    <recommendedName>
        <fullName evidence="2">Anti-sigma factor antagonist</fullName>
    </recommendedName>
</protein>
<dbReference type="PROSITE" id="PS50801">
    <property type="entry name" value="STAS"/>
    <property type="match status" value="1"/>
</dbReference>
<sequence>MATAGRGSTPPTTPAPASAANSTTPAPAPATEPARLRSQCGQDAKRAVAHVLVCPLPFPAITRDVPWGLHGLQSAPLRDVRAPAGPSSDRGIGDEASIAMTGHPAPAPFGLSQDLRDDGTTVVSVSGELGIVSAPVLREALDVLAGERRTVVVDLREVSFMDSSGLNLLIRVKQRAHGDGGSIRVAPDIPAQVARLFELTATTDYLLSE</sequence>
<dbReference type="EMBL" id="CP042430">
    <property type="protein sequence ID" value="QEC47917.1"/>
    <property type="molecule type" value="Genomic_DNA"/>
</dbReference>
<dbReference type="InterPro" id="IPR003658">
    <property type="entry name" value="Anti-sigma_ant"/>
</dbReference>
<proteinExistence type="inferred from homology"/>
<dbReference type="Pfam" id="PF13466">
    <property type="entry name" value="STAS_2"/>
    <property type="match status" value="1"/>
</dbReference>